<dbReference type="Proteomes" id="UP000324222">
    <property type="component" value="Unassembled WGS sequence"/>
</dbReference>
<gene>
    <name evidence="2" type="ORF">E2C01_010737</name>
</gene>
<sequence length="73" mass="7761">MGKRNTPRQPDHTQRTRRHEAGQKTPSGLTLSPGPGDREVTPPFMCVTVLQSSPSSSLGSYSGISDVSGPTHT</sequence>
<feature type="compositionally biased region" description="Low complexity" evidence="1">
    <location>
        <begin position="52"/>
        <end position="73"/>
    </location>
</feature>
<keyword evidence="3" id="KW-1185">Reference proteome</keyword>
<name>A0A5B7D983_PORTR</name>
<feature type="compositionally biased region" description="Basic and acidic residues" evidence="1">
    <location>
        <begin position="9"/>
        <end position="22"/>
    </location>
</feature>
<dbReference type="AlphaFoldDB" id="A0A5B7D983"/>
<evidence type="ECO:0000256" key="1">
    <source>
        <dbReference type="SAM" id="MobiDB-lite"/>
    </source>
</evidence>
<evidence type="ECO:0000313" key="3">
    <source>
        <dbReference type="Proteomes" id="UP000324222"/>
    </source>
</evidence>
<accession>A0A5B7D983</accession>
<protein>
    <submittedName>
        <fullName evidence="2">Uncharacterized protein</fullName>
    </submittedName>
</protein>
<reference evidence="2 3" key="1">
    <citation type="submission" date="2019-05" db="EMBL/GenBank/DDBJ databases">
        <title>Another draft genome of Portunus trituberculatus and its Hox gene families provides insights of decapod evolution.</title>
        <authorList>
            <person name="Jeong J.-H."/>
            <person name="Song I."/>
            <person name="Kim S."/>
            <person name="Choi T."/>
            <person name="Kim D."/>
            <person name="Ryu S."/>
            <person name="Kim W."/>
        </authorList>
    </citation>
    <scope>NUCLEOTIDE SEQUENCE [LARGE SCALE GENOMIC DNA]</scope>
    <source>
        <tissue evidence="2">Muscle</tissue>
    </source>
</reference>
<proteinExistence type="predicted"/>
<feature type="region of interest" description="Disordered" evidence="1">
    <location>
        <begin position="1"/>
        <end position="73"/>
    </location>
</feature>
<organism evidence="2 3">
    <name type="scientific">Portunus trituberculatus</name>
    <name type="common">Swimming crab</name>
    <name type="synonym">Neptunus trituberculatus</name>
    <dbReference type="NCBI Taxonomy" id="210409"/>
    <lineage>
        <taxon>Eukaryota</taxon>
        <taxon>Metazoa</taxon>
        <taxon>Ecdysozoa</taxon>
        <taxon>Arthropoda</taxon>
        <taxon>Crustacea</taxon>
        <taxon>Multicrustacea</taxon>
        <taxon>Malacostraca</taxon>
        <taxon>Eumalacostraca</taxon>
        <taxon>Eucarida</taxon>
        <taxon>Decapoda</taxon>
        <taxon>Pleocyemata</taxon>
        <taxon>Brachyura</taxon>
        <taxon>Eubrachyura</taxon>
        <taxon>Portunoidea</taxon>
        <taxon>Portunidae</taxon>
        <taxon>Portuninae</taxon>
        <taxon>Portunus</taxon>
    </lineage>
</organism>
<evidence type="ECO:0000313" key="2">
    <source>
        <dbReference type="EMBL" id="MPC17869.1"/>
    </source>
</evidence>
<comment type="caution">
    <text evidence="2">The sequence shown here is derived from an EMBL/GenBank/DDBJ whole genome shotgun (WGS) entry which is preliminary data.</text>
</comment>
<dbReference type="EMBL" id="VSRR010000627">
    <property type="protein sequence ID" value="MPC17869.1"/>
    <property type="molecule type" value="Genomic_DNA"/>
</dbReference>